<dbReference type="KEGG" id="hch:HCH_04358"/>
<dbReference type="HOGENOM" id="CLU_045011_19_1_6"/>
<evidence type="ECO:0000256" key="2">
    <source>
        <dbReference type="ARBA" id="ARBA00022801"/>
    </source>
</evidence>
<dbReference type="AlphaFoldDB" id="Q2SE60"/>
<keyword evidence="6" id="KW-1185">Reference proteome</keyword>
<dbReference type="RefSeq" id="WP_011398131.1">
    <property type="nucleotide sequence ID" value="NC_007645.1"/>
</dbReference>
<dbReference type="STRING" id="349521.HCH_04358"/>
<dbReference type="Gene3D" id="3.40.50.1000">
    <property type="entry name" value="HAD superfamily/HAD-like"/>
    <property type="match status" value="1"/>
</dbReference>
<dbReference type="PANTHER" id="PTHR43434:SF23">
    <property type="entry name" value="PHOSPHOGLYCOLATE PHOSPHATASE"/>
    <property type="match status" value="1"/>
</dbReference>
<dbReference type="SUPFAM" id="SSF56784">
    <property type="entry name" value="HAD-like"/>
    <property type="match status" value="1"/>
</dbReference>
<dbReference type="Gene3D" id="1.10.150.240">
    <property type="entry name" value="Putative phosphatase, domain 2"/>
    <property type="match status" value="1"/>
</dbReference>
<evidence type="ECO:0000256" key="3">
    <source>
        <dbReference type="ARBA" id="ARBA00022842"/>
    </source>
</evidence>
<dbReference type="PANTHER" id="PTHR43434">
    <property type="entry name" value="PHOSPHOGLYCOLATE PHOSPHATASE"/>
    <property type="match status" value="1"/>
</dbReference>
<dbReference type="GO" id="GO:0006281">
    <property type="term" value="P:DNA repair"/>
    <property type="evidence" value="ECO:0007669"/>
    <property type="project" value="TreeGrafter"/>
</dbReference>
<evidence type="ECO:0000313" key="5">
    <source>
        <dbReference type="EMBL" id="ABC31064.1"/>
    </source>
</evidence>
<evidence type="ECO:0000256" key="4">
    <source>
        <dbReference type="ARBA" id="ARBA00023277"/>
    </source>
</evidence>
<evidence type="ECO:0000256" key="1">
    <source>
        <dbReference type="ARBA" id="ARBA00022723"/>
    </source>
</evidence>
<dbReference type="GO" id="GO:0008967">
    <property type="term" value="F:phosphoglycolate phosphatase activity"/>
    <property type="evidence" value="ECO:0007669"/>
    <property type="project" value="TreeGrafter"/>
</dbReference>
<keyword evidence="3" id="KW-0460">Magnesium</keyword>
<dbReference type="PRINTS" id="PR00413">
    <property type="entry name" value="HADHALOGNASE"/>
</dbReference>
<dbReference type="OrthoDB" id="9776368at2"/>
<dbReference type="InterPro" id="IPR023198">
    <property type="entry name" value="PGP-like_dom2"/>
</dbReference>
<dbReference type="EMBL" id="CP000155">
    <property type="protein sequence ID" value="ABC31064.1"/>
    <property type="molecule type" value="Genomic_DNA"/>
</dbReference>
<dbReference type="SFLD" id="SFLDG01129">
    <property type="entry name" value="C1.5:_HAD__Beta-PGM__Phosphata"/>
    <property type="match status" value="1"/>
</dbReference>
<gene>
    <name evidence="5" type="ordered locus">HCH_04358</name>
</gene>
<dbReference type="SFLD" id="SFLDS00003">
    <property type="entry name" value="Haloacid_Dehalogenase"/>
    <property type="match status" value="1"/>
</dbReference>
<dbReference type="NCBIfam" id="TIGR01509">
    <property type="entry name" value="HAD-SF-IA-v3"/>
    <property type="match status" value="1"/>
</dbReference>
<sequence>MSAAQLYRPEAVFFDLDGTLIDTAPDFFRVMNMQRGQRGLPAMAYEAVRKTVSDGARAMVKLSFTMEETDAEFELLRQELLDLYLRHIAVDSRLFEGYEALLSLLESQGVSWGVVTNKPRLYSEALLQALGLNSRMAALVCPDDVSRTKPDPEPMLLASRLADCDPQRCWYVGDHIRDIQAGANAGMLTIAAAYGYLDEPESALAWNADHVAHSVEDIAALLKQVL</sequence>
<dbReference type="InterPro" id="IPR036412">
    <property type="entry name" value="HAD-like_sf"/>
</dbReference>
<name>Q2SE60_HAHCH</name>
<dbReference type="InterPro" id="IPR006439">
    <property type="entry name" value="HAD-SF_hydro_IA"/>
</dbReference>
<protein>
    <submittedName>
        <fullName evidence="5">Predicted phosphatase</fullName>
    </submittedName>
</protein>
<dbReference type="InterPro" id="IPR050155">
    <property type="entry name" value="HAD-like_hydrolase_sf"/>
</dbReference>
<evidence type="ECO:0000313" key="6">
    <source>
        <dbReference type="Proteomes" id="UP000000238"/>
    </source>
</evidence>
<dbReference type="SFLD" id="SFLDG01135">
    <property type="entry name" value="C1.5.6:_HAD__Beta-PGM__Phospha"/>
    <property type="match status" value="1"/>
</dbReference>
<dbReference type="eggNOG" id="COG0546">
    <property type="taxonomic scope" value="Bacteria"/>
</dbReference>
<dbReference type="NCBIfam" id="TIGR01549">
    <property type="entry name" value="HAD-SF-IA-v1"/>
    <property type="match status" value="1"/>
</dbReference>
<dbReference type="Pfam" id="PF13419">
    <property type="entry name" value="HAD_2"/>
    <property type="match status" value="1"/>
</dbReference>
<dbReference type="InterPro" id="IPR023214">
    <property type="entry name" value="HAD_sf"/>
</dbReference>
<keyword evidence="1" id="KW-0479">Metal-binding</keyword>
<reference evidence="5 6" key="1">
    <citation type="journal article" date="2005" name="Nucleic Acids Res.">
        <title>Genomic blueprint of Hahella chejuensis, a marine microbe producing an algicidal agent.</title>
        <authorList>
            <person name="Jeong H."/>
            <person name="Yim J.H."/>
            <person name="Lee C."/>
            <person name="Choi S.-H."/>
            <person name="Park Y.K."/>
            <person name="Yoon S.H."/>
            <person name="Hur C.-G."/>
            <person name="Kang H.-Y."/>
            <person name="Kim D."/>
            <person name="Lee H.H."/>
            <person name="Park K.H."/>
            <person name="Park S.-H."/>
            <person name="Park H.-S."/>
            <person name="Lee H.K."/>
            <person name="Oh T.K."/>
            <person name="Kim J.F."/>
        </authorList>
    </citation>
    <scope>NUCLEOTIDE SEQUENCE [LARGE SCALE GENOMIC DNA]</scope>
    <source>
        <strain evidence="5 6">KCTC 2396</strain>
    </source>
</reference>
<dbReference type="Proteomes" id="UP000000238">
    <property type="component" value="Chromosome"/>
</dbReference>
<keyword evidence="4" id="KW-0119">Carbohydrate metabolism</keyword>
<accession>Q2SE60</accession>
<organism evidence="5 6">
    <name type="scientific">Hahella chejuensis (strain KCTC 2396)</name>
    <dbReference type="NCBI Taxonomy" id="349521"/>
    <lineage>
        <taxon>Bacteria</taxon>
        <taxon>Pseudomonadati</taxon>
        <taxon>Pseudomonadota</taxon>
        <taxon>Gammaproteobacteria</taxon>
        <taxon>Oceanospirillales</taxon>
        <taxon>Hahellaceae</taxon>
        <taxon>Hahella</taxon>
    </lineage>
</organism>
<dbReference type="GO" id="GO:0046872">
    <property type="term" value="F:metal ion binding"/>
    <property type="evidence" value="ECO:0007669"/>
    <property type="project" value="UniProtKB-KW"/>
</dbReference>
<keyword evidence="2" id="KW-0378">Hydrolase</keyword>
<dbReference type="InterPro" id="IPR041492">
    <property type="entry name" value="HAD_2"/>
</dbReference>
<dbReference type="GO" id="GO:0005829">
    <property type="term" value="C:cytosol"/>
    <property type="evidence" value="ECO:0007669"/>
    <property type="project" value="TreeGrafter"/>
</dbReference>
<proteinExistence type="predicted"/>